<dbReference type="GO" id="GO:0016746">
    <property type="term" value="F:acyltransferase activity"/>
    <property type="evidence" value="ECO:0007669"/>
    <property type="project" value="UniProtKB-KW"/>
</dbReference>
<dbReference type="SUPFAM" id="SSF69593">
    <property type="entry name" value="Glycerol-3-phosphate (1)-acyltransferase"/>
    <property type="match status" value="1"/>
</dbReference>
<comment type="domain">
    <text evidence="4">The HXXXXD motif is essential for acyltransferase activity and may constitute the binding site for the phosphate moiety of the glycerol-3-phosphate.</text>
</comment>
<dbReference type="InterPro" id="IPR002123">
    <property type="entry name" value="Plipid/glycerol_acylTrfase"/>
</dbReference>
<evidence type="ECO:0000256" key="3">
    <source>
        <dbReference type="ARBA" id="ARBA00023315"/>
    </source>
</evidence>
<feature type="domain" description="Phospholipid/glycerol acyltransferase" evidence="8">
    <location>
        <begin position="107"/>
        <end position="224"/>
    </location>
</feature>
<keyword evidence="10" id="KW-1185">Reference proteome</keyword>
<dbReference type="Pfam" id="PF01553">
    <property type="entry name" value="Acyltransferase"/>
    <property type="match status" value="1"/>
</dbReference>
<protein>
    <recommendedName>
        <fullName evidence="4">1-acyl-sn-glycerol-3-phosphate acyltransferase</fullName>
        <ecNumber evidence="4">2.3.1.51</ecNumber>
    </recommendedName>
</protein>
<name>A0ABR1KIB9_9PEZI</name>
<keyword evidence="4" id="KW-0443">Lipid metabolism</keyword>
<accession>A0ABR1KIB9</accession>
<evidence type="ECO:0000313" key="10">
    <source>
        <dbReference type="Proteomes" id="UP001363622"/>
    </source>
</evidence>
<evidence type="ECO:0000256" key="1">
    <source>
        <dbReference type="ARBA" id="ARBA00008655"/>
    </source>
</evidence>
<dbReference type="InterPro" id="IPR004552">
    <property type="entry name" value="AGP_acyltrans"/>
</dbReference>
<organism evidence="9 10">
    <name type="scientific">Phyllosticta citriasiana</name>
    <dbReference type="NCBI Taxonomy" id="595635"/>
    <lineage>
        <taxon>Eukaryota</taxon>
        <taxon>Fungi</taxon>
        <taxon>Dikarya</taxon>
        <taxon>Ascomycota</taxon>
        <taxon>Pezizomycotina</taxon>
        <taxon>Dothideomycetes</taxon>
        <taxon>Dothideomycetes incertae sedis</taxon>
        <taxon>Botryosphaeriales</taxon>
        <taxon>Phyllostictaceae</taxon>
        <taxon>Phyllosticta</taxon>
    </lineage>
</organism>
<evidence type="ECO:0000256" key="6">
    <source>
        <dbReference type="SAM" id="Phobius"/>
    </source>
</evidence>
<dbReference type="CDD" id="cd07989">
    <property type="entry name" value="LPLAT_AGPAT-like"/>
    <property type="match status" value="1"/>
</dbReference>
<dbReference type="NCBIfam" id="TIGR00530">
    <property type="entry name" value="AGP_acyltrn"/>
    <property type="match status" value="1"/>
</dbReference>
<comment type="similarity">
    <text evidence="1 4">Belongs to the 1-acyl-sn-glycerol-3-phosphate acyltransferase family.</text>
</comment>
<keyword evidence="6" id="KW-1133">Transmembrane helix</keyword>
<dbReference type="PANTHER" id="PTHR10434">
    <property type="entry name" value="1-ACYL-SN-GLYCEROL-3-PHOSPHATE ACYLTRANSFERASE"/>
    <property type="match status" value="1"/>
</dbReference>
<dbReference type="Proteomes" id="UP001363622">
    <property type="component" value="Unassembled WGS sequence"/>
</dbReference>
<keyword evidence="7" id="KW-0732">Signal</keyword>
<reference evidence="9 10" key="1">
    <citation type="submission" date="2024-04" db="EMBL/GenBank/DDBJ databases">
        <title>Phyllosticta paracitricarpa is synonymous to the EU quarantine fungus P. citricarpa based on phylogenomic analyses.</title>
        <authorList>
            <consortium name="Lawrence Berkeley National Laboratory"/>
            <person name="Van Ingen-Buijs V.A."/>
            <person name="Van Westerhoven A.C."/>
            <person name="Haridas S."/>
            <person name="Skiadas P."/>
            <person name="Martin F."/>
            <person name="Groenewald J.Z."/>
            <person name="Crous P.W."/>
            <person name="Seidl M.F."/>
        </authorList>
    </citation>
    <scope>NUCLEOTIDE SEQUENCE [LARGE SCALE GENOMIC DNA]</scope>
    <source>
        <strain evidence="9 10">CBS 123371</strain>
    </source>
</reference>
<feature type="transmembrane region" description="Helical" evidence="6">
    <location>
        <begin position="40"/>
        <end position="64"/>
    </location>
</feature>
<sequence length="302" mass="32564">MGGLLSTTFLAVILSPLLFHILSAATSPVVPPVSRMLSFAARAIASFTSLLLCAAYGVVASAALRVVGYGGLSQYVVARAFKWTMWLTTGVSFQVVEGEDYLKTRPAVFIGNHQTELDVLMLGCVFPPYTSVSAKKSLKYVPVLGWFMALSKSVFIDRANRTNARAAFDGAAKFMREHKQSVYIFPEGTRSYAESPELLPFKKGAFHLAVQAQVPIVPIVVANYSNVLNIKKRIFSSGTIPVKVLPPVQTAGLTTADVDRLTTETREDMLTTLIGMAKSSNGAPMAMKADGGASHQPVKKEL</sequence>
<dbReference type="EC" id="2.3.1.51" evidence="4"/>
<feature type="signal peptide" evidence="7">
    <location>
        <begin position="1"/>
        <end position="24"/>
    </location>
</feature>
<evidence type="ECO:0000256" key="4">
    <source>
        <dbReference type="RuleBase" id="RU361267"/>
    </source>
</evidence>
<dbReference type="SMART" id="SM00563">
    <property type="entry name" value="PlsC"/>
    <property type="match status" value="1"/>
</dbReference>
<gene>
    <name evidence="9" type="ORF">IWZ03DRAFT_379561</name>
</gene>
<keyword evidence="3 4" id="KW-0012">Acyltransferase</keyword>
<evidence type="ECO:0000256" key="2">
    <source>
        <dbReference type="ARBA" id="ARBA00022679"/>
    </source>
</evidence>
<feature type="chain" id="PRO_5045634777" description="1-acyl-sn-glycerol-3-phosphate acyltransferase" evidence="7">
    <location>
        <begin position="25"/>
        <end position="302"/>
    </location>
</feature>
<comment type="caution">
    <text evidence="9">The sequence shown here is derived from an EMBL/GenBank/DDBJ whole genome shotgun (WGS) entry which is preliminary data.</text>
</comment>
<dbReference type="EMBL" id="JBBPHU010000007">
    <property type="protein sequence ID" value="KAK7515483.1"/>
    <property type="molecule type" value="Genomic_DNA"/>
</dbReference>
<keyword evidence="2 4" id="KW-0808">Transferase</keyword>
<evidence type="ECO:0000256" key="7">
    <source>
        <dbReference type="SAM" id="SignalP"/>
    </source>
</evidence>
<keyword evidence="4" id="KW-0444">Lipid biosynthesis</keyword>
<keyword evidence="6" id="KW-0812">Transmembrane</keyword>
<dbReference type="PANTHER" id="PTHR10434:SF11">
    <property type="entry name" value="1-ACYL-SN-GLYCEROL-3-PHOSPHATE ACYLTRANSFERASE"/>
    <property type="match status" value="1"/>
</dbReference>
<evidence type="ECO:0000313" key="9">
    <source>
        <dbReference type="EMBL" id="KAK7515483.1"/>
    </source>
</evidence>
<keyword evidence="4" id="KW-1208">Phospholipid metabolism</keyword>
<evidence type="ECO:0000256" key="5">
    <source>
        <dbReference type="SAM" id="MobiDB-lite"/>
    </source>
</evidence>
<evidence type="ECO:0000259" key="8">
    <source>
        <dbReference type="SMART" id="SM00563"/>
    </source>
</evidence>
<feature type="region of interest" description="Disordered" evidence="5">
    <location>
        <begin position="282"/>
        <end position="302"/>
    </location>
</feature>
<comment type="catalytic activity">
    <reaction evidence="4">
        <text>a 1-acyl-sn-glycero-3-phosphate + an acyl-CoA = a 1,2-diacyl-sn-glycero-3-phosphate + CoA</text>
        <dbReference type="Rhea" id="RHEA:19709"/>
        <dbReference type="ChEBI" id="CHEBI:57287"/>
        <dbReference type="ChEBI" id="CHEBI:57970"/>
        <dbReference type="ChEBI" id="CHEBI:58342"/>
        <dbReference type="ChEBI" id="CHEBI:58608"/>
        <dbReference type="EC" id="2.3.1.51"/>
    </reaction>
</comment>
<proteinExistence type="inferred from homology"/>
<keyword evidence="6" id="KW-0472">Membrane</keyword>
<keyword evidence="4" id="KW-0594">Phospholipid biosynthesis</keyword>